<dbReference type="SUPFAM" id="SSF52058">
    <property type="entry name" value="L domain-like"/>
    <property type="match status" value="1"/>
</dbReference>
<keyword evidence="5" id="KW-0732">Signal</keyword>
<gene>
    <name evidence="6" type="primary">LRRC66</name>
</gene>
<dbReference type="Pfam" id="PF13855">
    <property type="entry name" value="LRR_8"/>
    <property type="match status" value="2"/>
</dbReference>
<organism evidence="6 7">
    <name type="scientific">Equus asinus</name>
    <name type="common">Donkey</name>
    <name type="synonym">Equus africanus asinus</name>
    <dbReference type="NCBI Taxonomy" id="9793"/>
    <lineage>
        <taxon>Eukaryota</taxon>
        <taxon>Metazoa</taxon>
        <taxon>Chordata</taxon>
        <taxon>Craniata</taxon>
        <taxon>Vertebrata</taxon>
        <taxon>Euteleostomi</taxon>
        <taxon>Mammalia</taxon>
        <taxon>Eutheria</taxon>
        <taxon>Laurasiatheria</taxon>
        <taxon>Perissodactyla</taxon>
        <taxon>Equidae</taxon>
        <taxon>Equus</taxon>
    </lineage>
</organism>
<evidence type="ECO:0000256" key="4">
    <source>
        <dbReference type="SAM" id="Phobius"/>
    </source>
</evidence>
<dbReference type="SMART" id="SM00369">
    <property type="entry name" value="LRR_TYP"/>
    <property type="match status" value="5"/>
</dbReference>
<feature type="region of interest" description="Disordered" evidence="3">
    <location>
        <begin position="465"/>
        <end position="501"/>
    </location>
</feature>
<dbReference type="InterPro" id="IPR003591">
    <property type="entry name" value="Leu-rich_rpt_typical-subtyp"/>
</dbReference>
<feature type="region of interest" description="Disordered" evidence="3">
    <location>
        <begin position="343"/>
        <end position="363"/>
    </location>
</feature>
<feature type="compositionally biased region" description="Basic and acidic residues" evidence="3">
    <location>
        <begin position="674"/>
        <end position="691"/>
    </location>
</feature>
<accession>A0A8C4PHP7</accession>
<feature type="compositionally biased region" description="Basic and acidic residues" evidence="3">
    <location>
        <begin position="473"/>
        <end position="486"/>
    </location>
</feature>
<keyword evidence="7" id="KW-1185">Reference proteome</keyword>
<dbReference type="InterPro" id="IPR050541">
    <property type="entry name" value="LRR_TM_domain-containing"/>
</dbReference>
<dbReference type="GO" id="GO:0005886">
    <property type="term" value="C:plasma membrane"/>
    <property type="evidence" value="ECO:0007669"/>
    <property type="project" value="TreeGrafter"/>
</dbReference>
<evidence type="ECO:0000256" key="2">
    <source>
        <dbReference type="ARBA" id="ARBA00022737"/>
    </source>
</evidence>
<protein>
    <submittedName>
        <fullName evidence="6">Leucine rich repeat containing 66</fullName>
    </submittedName>
</protein>
<dbReference type="RefSeq" id="XP_014717825.1">
    <property type="nucleotide sequence ID" value="XM_014862339.3"/>
</dbReference>
<dbReference type="RefSeq" id="XP_070361990.1">
    <property type="nucleotide sequence ID" value="XM_070505889.1"/>
</dbReference>
<evidence type="ECO:0000256" key="1">
    <source>
        <dbReference type="ARBA" id="ARBA00022614"/>
    </source>
</evidence>
<feature type="compositionally biased region" description="Polar residues" evidence="3">
    <location>
        <begin position="1021"/>
        <end position="1033"/>
    </location>
</feature>
<keyword evidence="4" id="KW-0812">Transmembrane</keyword>
<dbReference type="OrthoDB" id="660555at2759"/>
<evidence type="ECO:0000313" key="7">
    <source>
        <dbReference type="Proteomes" id="UP000694387"/>
    </source>
</evidence>
<reference evidence="6" key="2">
    <citation type="submission" date="2025-08" db="UniProtKB">
        <authorList>
            <consortium name="Ensembl"/>
        </authorList>
    </citation>
    <scope>IDENTIFICATION</scope>
</reference>
<name>A0A8C4PHP7_EQUAS</name>
<dbReference type="CTD" id="339977"/>
<dbReference type="PANTHER" id="PTHR24369:SF213">
    <property type="entry name" value="INSULIN LIKE GROWTH FACTOR BINDING PROTEIN ACID LABILE SUBUNIT"/>
    <property type="match status" value="1"/>
</dbReference>
<dbReference type="Ensembl" id="ENSEAST00005006356.2">
    <property type="protein sequence ID" value="ENSEASP00005005816.2"/>
    <property type="gene ID" value="ENSEASG00005004297.2"/>
</dbReference>
<feature type="region of interest" description="Disordered" evidence="3">
    <location>
        <begin position="989"/>
        <end position="1041"/>
    </location>
</feature>
<dbReference type="Gene3D" id="3.80.10.10">
    <property type="entry name" value="Ribonuclease Inhibitor"/>
    <property type="match status" value="1"/>
</dbReference>
<dbReference type="Proteomes" id="UP000694387">
    <property type="component" value="Chromosome 3"/>
</dbReference>
<dbReference type="PANTHER" id="PTHR24369">
    <property type="entry name" value="ANTIGEN BSP, PUTATIVE-RELATED"/>
    <property type="match status" value="1"/>
</dbReference>
<feature type="region of interest" description="Disordered" evidence="3">
    <location>
        <begin position="653"/>
        <end position="748"/>
    </location>
</feature>
<evidence type="ECO:0000256" key="5">
    <source>
        <dbReference type="SAM" id="SignalP"/>
    </source>
</evidence>
<dbReference type="GeneID" id="106844715"/>
<reference evidence="6" key="3">
    <citation type="submission" date="2025-09" db="UniProtKB">
        <authorList>
            <consortium name="Ensembl"/>
        </authorList>
    </citation>
    <scope>IDENTIFICATION</scope>
</reference>
<dbReference type="PROSITE" id="PS51450">
    <property type="entry name" value="LRR"/>
    <property type="match status" value="3"/>
</dbReference>
<keyword evidence="4" id="KW-1133">Transmembrane helix</keyword>
<feature type="compositionally biased region" description="Basic and acidic residues" evidence="3">
    <location>
        <begin position="352"/>
        <end position="363"/>
    </location>
</feature>
<feature type="chain" id="PRO_5040272805" evidence="5">
    <location>
        <begin position="21"/>
        <end position="1060"/>
    </location>
</feature>
<dbReference type="GeneTree" id="ENSGT00390000014817"/>
<evidence type="ECO:0000256" key="3">
    <source>
        <dbReference type="SAM" id="MobiDB-lite"/>
    </source>
</evidence>
<keyword evidence="1" id="KW-0433">Leucine-rich repeat</keyword>
<sequence length="1060" mass="119579">MKNPCFRIVTIVVGLYVTQTMTNSSRKSNILFNSKCQWNGYLLTNCSFTQKHEIPVDISQTAATVDASSSFFRALLQSHTKKEEWNIKHLDLSNNLISKITLSPLAPVHALETLNLSNNAICSISLDLPSLKSSWVKRHRGGFRNGLPFLKLLILQRNKLSDIPKGLWKLKSLQSLDLSFNKISQIGSSDFHNCLRLENLNLQSNRIFRIHPEGFKDLRKLQVVDLSNNALTTILPMMIIALEFPHLEVDLADNQWECDYNVAVFQNFISESWRKKWNEICNKSIGTEKVYWWTPKRRISRETHLPHTELNPMRSLVMSKAERPREGQYTHFSPLGRKDDAMQRQLPRRVRRDGDDVQTPDRKQDASQDLALAVCLAVFITFFVAFCLGAFARPYVDRLWQQRCRKKGPGSDTAYSNEGFCDDVEAAENTQHPRVGQHQPCCDLKLYENQDSFLVTGASPHAAIIPDRTLNTSRKEPDSRQSREQLDDNNGAGSSKDYMLPSDSAAGALLRGQPNADQNARSSAAQDHIYSNAILGEINYETVAQEDPLSELSLGVPAVVGRSQTVSSSIHNDSSELDPPLLRETTASLSQMLTHPKAQRTGEHEGRGGTEQLPSEFSKEMQASTYVNLLSTQQQRLKGSSAEEELSTYYSAVTLSDPEDTDPSPPVFPPGWGRDLHVTPTKKEPGQEHPPDTQYELDTDYDSDEGSLFTLSSISSEDARNMTEEEAHGEESRRASEAPEDQDSGMSKDNVMSLESLDNDITFQKVLGKCENQEDHFEKPLTSGPDSGWRETHLESASNTNKFEDPLTLPESLGNSPFTDETPEEFSHDWVTALQPEVGEWLYSLKDLEFSYVDILPQTPPRSDEVPSDPSKSACRERDSNTCKDETFIQETDTARNHSPFKITTGENLRPSQQDFEEANVNSNLMETDANERFVCPPEDHDSRRVISQTQLFQFCGDESAVQGERGGGEYFEDGSKSQIPLLPELANDASSLRSQEPFSDRDWGKYSQENLLQSEKDDSNLYTHMQTQSNSMGVDDLLEDQCYYDEDKDVQLESQREFK</sequence>
<dbReference type="KEGG" id="eai:106844715"/>
<feature type="compositionally biased region" description="Acidic residues" evidence="3">
    <location>
        <begin position="695"/>
        <end position="705"/>
    </location>
</feature>
<proteinExistence type="predicted"/>
<feature type="signal peptide" evidence="5">
    <location>
        <begin position="1"/>
        <end position="20"/>
    </location>
</feature>
<feature type="compositionally biased region" description="Polar residues" evidence="3">
    <location>
        <begin position="989"/>
        <end position="998"/>
    </location>
</feature>
<dbReference type="InterPro" id="IPR032675">
    <property type="entry name" value="LRR_dom_sf"/>
</dbReference>
<dbReference type="AlphaFoldDB" id="A0A8C4PHP7"/>
<feature type="compositionally biased region" description="Basic and acidic residues" evidence="3">
    <location>
        <begin position="717"/>
        <end position="737"/>
    </location>
</feature>
<dbReference type="InterPro" id="IPR001611">
    <property type="entry name" value="Leu-rich_rpt"/>
</dbReference>
<feature type="region of interest" description="Disordered" evidence="3">
    <location>
        <begin position="858"/>
        <end position="881"/>
    </location>
</feature>
<keyword evidence="4" id="KW-0472">Membrane</keyword>
<evidence type="ECO:0000313" key="6">
    <source>
        <dbReference type="Ensembl" id="ENSEASP00005005816.2"/>
    </source>
</evidence>
<feature type="transmembrane region" description="Helical" evidence="4">
    <location>
        <begin position="370"/>
        <end position="396"/>
    </location>
</feature>
<keyword evidence="2" id="KW-0677">Repeat</keyword>
<reference evidence="6 7" key="1">
    <citation type="journal article" date="2020" name="Nat. Commun.">
        <title>Donkey genomes provide new insights into domestication and selection for coat color.</title>
        <authorList>
            <person name="Wang"/>
            <person name="C."/>
            <person name="Li"/>
            <person name="H."/>
            <person name="Guo"/>
            <person name="Y."/>
            <person name="Huang"/>
            <person name="J."/>
            <person name="Sun"/>
            <person name="Y."/>
            <person name="Min"/>
            <person name="J."/>
            <person name="Wang"/>
            <person name="J."/>
            <person name="Fang"/>
            <person name="X."/>
            <person name="Zhao"/>
            <person name="Z."/>
            <person name="Wang"/>
            <person name="S."/>
            <person name="Zhang"/>
            <person name="Y."/>
            <person name="Liu"/>
            <person name="Q."/>
            <person name="Jiang"/>
            <person name="Q."/>
            <person name="Wang"/>
            <person name="X."/>
            <person name="Guo"/>
            <person name="Y."/>
            <person name="Yang"/>
            <person name="C."/>
            <person name="Wang"/>
            <person name="Y."/>
            <person name="Tian"/>
            <person name="F."/>
            <person name="Zhuang"/>
            <person name="G."/>
            <person name="Fan"/>
            <person name="Y."/>
            <person name="Gao"/>
            <person name="Q."/>
            <person name="Li"/>
            <person name="Y."/>
            <person name="Ju"/>
            <person name="Z."/>
            <person name="Li"/>
            <person name="J."/>
            <person name="Li"/>
            <person name="R."/>
            <person name="Hou"/>
            <person name="M."/>
            <person name="Yang"/>
            <person name="G."/>
            <person name="Liu"/>
            <person name="G."/>
            <person name="Liu"/>
            <person name="W."/>
            <person name="Guo"/>
            <person name="J."/>
            <person name="Pan"/>
            <person name="S."/>
            <person name="Fan"/>
            <person name="G."/>
            <person name="Zhang"/>
            <person name="W."/>
            <person name="Zhang"/>
            <person name="R."/>
            <person name="Yu"/>
            <person name="J."/>
            <person name="Zhang"/>
            <person name="X."/>
            <person name="Yin"/>
            <person name="Q."/>
            <person name="Ji"/>
            <person name="C."/>
            <person name="Jin"/>
            <person name="Y."/>
            <person name="Yue"/>
            <person name="G."/>
            <person name="Liu"/>
            <person name="M."/>
            <person name="Xu"/>
            <person name="J."/>
            <person name="Liu"/>
            <person name="S."/>
            <person name="Jordana"/>
            <person name="J."/>
            <person name="Noce"/>
            <person name="A."/>
            <person name="Amills"/>
            <person name="M."/>
            <person name="Wu"/>
            <person name="D.D."/>
            <person name="Li"/>
            <person name="S."/>
            <person name="Zhou"/>
            <person name="X. and Zhong"/>
            <person name="J."/>
        </authorList>
    </citation>
    <scope>NUCLEOTIDE SEQUENCE [LARGE SCALE GENOMIC DNA]</scope>
</reference>